<dbReference type="InterPro" id="IPR002347">
    <property type="entry name" value="SDR_fam"/>
</dbReference>
<dbReference type="Pfam" id="PF00106">
    <property type="entry name" value="adh_short"/>
    <property type="match status" value="1"/>
</dbReference>
<evidence type="ECO:0000313" key="7">
    <source>
        <dbReference type="Proteomes" id="UP000623129"/>
    </source>
</evidence>
<dbReference type="AlphaFoldDB" id="A0A833RAL6"/>
<organism evidence="6 7">
    <name type="scientific">Carex littledalei</name>
    <dbReference type="NCBI Taxonomy" id="544730"/>
    <lineage>
        <taxon>Eukaryota</taxon>
        <taxon>Viridiplantae</taxon>
        <taxon>Streptophyta</taxon>
        <taxon>Embryophyta</taxon>
        <taxon>Tracheophyta</taxon>
        <taxon>Spermatophyta</taxon>
        <taxon>Magnoliopsida</taxon>
        <taxon>Liliopsida</taxon>
        <taxon>Poales</taxon>
        <taxon>Cyperaceae</taxon>
        <taxon>Cyperoideae</taxon>
        <taxon>Cariceae</taxon>
        <taxon>Carex</taxon>
        <taxon>Carex subgen. Euthyceras</taxon>
    </lineage>
</organism>
<dbReference type="FunFam" id="3.40.50.720:FF:000137">
    <property type="entry name" value="Hydroxysteroid (17-beta) dehydrogenase 3"/>
    <property type="match status" value="1"/>
</dbReference>
<dbReference type="Gene3D" id="3.40.50.720">
    <property type="entry name" value="NAD(P)-binding Rossmann-like Domain"/>
    <property type="match status" value="1"/>
</dbReference>
<sequence>MHSIQFILSQPSWYLLVFLLGLLSLTRLSVFLLNSIYTLLLRPGKNLRRYGKWATVTGPTSGIGQSLAFELAKNGMNLILVGRNTDKLEQVKMEICGQYESIKIKTVLFDLSGDLAIGVENLREAIHGLDVGVLVNNAGIAEPSATYFHEADIDSWIKMVRVNLEAVAEITHTVLPLMLKRKKGAIVNIGSGSSVVIPSYPLYATYAATKAFVAQFSQSLYVEYRSQGIDVQCQIPLYVSTKMTSGIFKKKRSSLTIPDSDTYARAAIRCIGYDRISMPAMGHFLLWCFVSLLPDFHNNSNMLKSNLKHREIMRRRRERKNISTTAD</sequence>
<dbReference type="PIRSF" id="PIRSF000126">
    <property type="entry name" value="11-beta-HSD1"/>
    <property type="match status" value="1"/>
</dbReference>
<keyword evidence="3" id="KW-0560">Oxidoreductase</keyword>
<dbReference type="GO" id="GO:0045703">
    <property type="term" value="F:ketoreductase activity"/>
    <property type="evidence" value="ECO:0007669"/>
    <property type="project" value="TreeGrafter"/>
</dbReference>
<accession>A0A833RAL6</accession>
<dbReference type="PRINTS" id="PR00081">
    <property type="entry name" value="GDHRDH"/>
</dbReference>
<comment type="similarity">
    <text evidence="1 4">Belongs to the short-chain dehydrogenases/reductases (SDR) family.</text>
</comment>
<evidence type="ECO:0000256" key="3">
    <source>
        <dbReference type="ARBA" id="ARBA00023002"/>
    </source>
</evidence>
<keyword evidence="5" id="KW-1133">Transmembrane helix</keyword>
<evidence type="ECO:0000256" key="4">
    <source>
        <dbReference type="RuleBase" id="RU000363"/>
    </source>
</evidence>
<reference evidence="6" key="1">
    <citation type="submission" date="2020-01" db="EMBL/GenBank/DDBJ databases">
        <title>Genome sequence of Kobresia littledalei, the first chromosome-level genome in the family Cyperaceae.</title>
        <authorList>
            <person name="Qu G."/>
        </authorList>
    </citation>
    <scope>NUCLEOTIDE SEQUENCE</scope>
    <source>
        <strain evidence="6">C.B.Clarke</strain>
        <tissue evidence="6">Leaf</tissue>
    </source>
</reference>
<evidence type="ECO:0000256" key="5">
    <source>
        <dbReference type="SAM" id="Phobius"/>
    </source>
</evidence>
<dbReference type="PRINTS" id="PR00080">
    <property type="entry name" value="SDRFAMILY"/>
</dbReference>
<evidence type="ECO:0000256" key="1">
    <source>
        <dbReference type="ARBA" id="ARBA00006484"/>
    </source>
</evidence>
<keyword evidence="2" id="KW-0521">NADP</keyword>
<dbReference type="Proteomes" id="UP000623129">
    <property type="component" value="Unassembled WGS sequence"/>
</dbReference>
<proteinExistence type="inferred from homology"/>
<dbReference type="EMBL" id="SWLB01000006">
    <property type="protein sequence ID" value="KAF3337974.1"/>
    <property type="molecule type" value="Genomic_DNA"/>
</dbReference>
<keyword evidence="5" id="KW-0472">Membrane</keyword>
<dbReference type="OrthoDB" id="5545019at2759"/>
<dbReference type="CDD" id="cd05356">
    <property type="entry name" value="17beta-HSD1_like_SDR_c"/>
    <property type="match status" value="1"/>
</dbReference>
<dbReference type="SUPFAM" id="SSF51735">
    <property type="entry name" value="NAD(P)-binding Rossmann-fold domains"/>
    <property type="match status" value="1"/>
</dbReference>
<evidence type="ECO:0000313" key="6">
    <source>
        <dbReference type="EMBL" id="KAF3337974.1"/>
    </source>
</evidence>
<keyword evidence="5" id="KW-0812">Transmembrane</keyword>
<comment type="caution">
    <text evidence="6">The sequence shown here is derived from an EMBL/GenBank/DDBJ whole genome shotgun (WGS) entry which is preliminary data.</text>
</comment>
<feature type="transmembrane region" description="Helical" evidence="5">
    <location>
        <begin position="12"/>
        <end position="40"/>
    </location>
</feature>
<dbReference type="InterPro" id="IPR036291">
    <property type="entry name" value="NAD(P)-bd_dom_sf"/>
</dbReference>
<protein>
    <submittedName>
        <fullName evidence="6">Very-long-chain 3-oxoacyl-CoA reductase 1-like protein</fullName>
    </submittedName>
</protein>
<dbReference type="GO" id="GO:0005783">
    <property type="term" value="C:endoplasmic reticulum"/>
    <property type="evidence" value="ECO:0007669"/>
    <property type="project" value="TreeGrafter"/>
</dbReference>
<dbReference type="PANTHER" id="PTHR43899">
    <property type="entry name" value="RH59310P"/>
    <property type="match status" value="1"/>
</dbReference>
<dbReference type="PANTHER" id="PTHR43899:SF13">
    <property type="entry name" value="RH59310P"/>
    <property type="match status" value="1"/>
</dbReference>
<gene>
    <name evidence="6" type="ORF">FCM35_KLT18561</name>
</gene>
<keyword evidence="7" id="KW-1185">Reference proteome</keyword>
<dbReference type="InterPro" id="IPR051019">
    <property type="entry name" value="VLCFA-Steroid_DH"/>
</dbReference>
<evidence type="ECO:0000256" key="2">
    <source>
        <dbReference type="ARBA" id="ARBA00022857"/>
    </source>
</evidence>
<name>A0A833RAL6_9POAL</name>